<feature type="transmembrane region" description="Helical" evidence="1">
    <location>
        <begin position="1469"/>
        <end position="1487"/>
    </location>
</feature>
<feature type="transmembrane region" description="Helical" evidence="1">
    <location>
        <begin position="1494"/>
        <end position="1527"/>
    </location>
</feature>
<dbReference type="EMBL" id="VICG01000011">
    <property type="protein sequence ID" value="KAA8567111.1"/>
    <property type="molecule type" value="Genomic_DNA"/>
</dbReference>
<protein>
    <submittedName>
        <fullName evidence="2">Uncharacterized protein</fullName>
    </submittedName>
</protein>
<keyword evidence="1" id="KW-1133">Transmembrane helix</keyword>
<sequence length="1759" mass="196811">MSDDLKEVFGKAIKGIRAVGSFPYDNYANRLHNKVRNVLQQKDLQTYIDRAPTYPEDDPDPDNWLIDIFAIGDLFSKLSVPAVSGGISSVDDKYDSSEHLKQYVSNENSKARYLEVITNLMGFCLGEHINRELKSQGTLTIDDLWHYGDFQDFCLEAVTEESFITNEIRSDMGRGDHLFSIAWLMIADYMQDRDHVYRTAPSGSNIEFQAKASCKTLHKWSYTLWANEGKGDPARMDDIVKFCGRVATIGLCPPNATTNLQQPAPTWSVTKAFYDSGFSLFSDDDYNKELQDSLDRLQHEEDVINEWHSYCLALTNAWESEIVPYWNAGMYRAFVAKQFDLIKFWEVVAYDDQDNFGWGIDYLPVTGQPNLPSYKSLENTILPGTKITLSDGTSRPIEAVSLEDEVLAFKDLKTSAFAFRRPIRQPLQADIVGFNGEVPWALSSQHRLSILIVALAKLAIGHLLFRLQENEYVTVEIKSIDRAKQLFESAFTLSLVGDLQAYHADGYLVDMNSASHTLKETAEMLRKVPGDQRLGLLSHIQELQSTFKNFDTLSIYQRLNWELFGQYNSPDGQEPSLRQSLNTFNYKKHIETSKALSITKGIPIDRLARGFRLKAHHPDRLPAEYELPALGLVDGHLIIQGEVQLRSSYDSQKRHLRWTRELKQINLFEHGVFEICSRAIAGKGVIYISPEAEAEVAHIQDEVHPFEAKACSLDKTTRSVEIMTEDEDEWEAYGQWQVTIDRTVWPPDTERTEPDDPIDGGILEDGYWATQVEVPSVNLLLIEQLRNQINEKFGQQLGSFYDVTSKMKDGEQTFSVEFKRASLLPFVSDSGLDVKKTFNVGFKSDLDIDVTLPSLFQQMTFTMDVFYENFTGYLYEYDPTKRGYKGNRHLITGTIINSKIVTATRSEISRAYEVISKPGKAHIFDERLQPAIVTKSLLALSEPSVKDLVRFVGYQETSLHNDSQLLIRSMMYYHMDDTQREKILQVAKPNVPDELPAALAGNLPAKLKTFFKEKYGPAFICRYVGRTQKYMKDFTDQEMKNLWYWWQGNGKNSLSQSEEYNDINRLSSREAMKRRYSDNLEPYLQSDPDSWAQRLYDEVTGNKHLLNNWVHFPIPDDGNNVINKQCNILDALSPSADWSQKFFNTFMAYAINEGASSADIEPGNNQDTKYNWLYDSMSDLIQAVLNDDPTISNEVKQAILEDINDFEEQNNLNQQADAQKRAAAILEKSTQFIQELAGWFSYIGKGIQSAFAGTALWKWAGQAFDQAAELVSSLPAVGKLKGISSICMVGVSIGIAAVSLWGLVNDWSNLPDAKRGVVIIEIVRMVVGGVDKAIGAFKEFKSKPASTPTDELNMEALNEGLAEEITENSGKMADVAQSISGEEDYRTAIADGIRGEGIPTDFDGKEGWNEEIGDIANEVPPGYEDVAKKFNISGAMLRMLNAILGIGLVVAMSFSLATDWSSLSDPGKVLGVLNIIVQGLTVLLDVIDAGVEMGLWAVTGTLSVALPILGAVLAVIGVILMVVQLFINLFVKAQEPPDPISDFIDDVAHSLISTFDIAPRSQLNYSVSTSSVNAGKVSTITITGKNESSSDVTISYTAITLYSGDDDVCLFRNGADGTDSIALALDNDPNKNDNGHTFVTPRSITTAQLPIPSRLGNTSAYYEYDLRAAGPPKDTSKSLGYLILKAGESFQSIWTAKINNKGDTKESRSLYCRGFDGFLLKFVGNCFVKQHVCKDMQGKLAAHYIEHTHFLGVSSVYLA</sequence>
<evidence type="ECO:0000313" key="2">
    <source>
        <dbReference type="EMBL" id="KAA8567111.1"/>
    </source>
</evidence>
<keyword evidence="3" id="KW-1185">Reference proteome</keyword>
<organism evidence="2 3">
    <name type="scientific">Monilinia fructicola</name>
    <name type="common">Brown rot fungus</name>
    <name type="synonym">Ciboria fructicola</name>
    <dbReference type="NCBI Taxonomy" id="38448"/>
    <lineage>
        <taxon>Eukaryota</taxon>
        <taxon>Fungi</taxon>
        <taxon>Dikarya</taxon>
        <taxon>Ascomycota</taxon>
        <taxon>Pezizomycotina</taxon>
        <taxon>Leotiomycetes</taxon>
        <taxon>Helotiales</taxon>
        <taxon>Sclerotiniaceae</taxon>
        <taxon>Monilinia</taxon>
    </lineage>
</organism>
<keyword evidence="1" id="KW-0812">Transmembrane</keyword>
<dbReference type="Proteomes" id="UP000322873">
    <property type="component" value="Unassembled WGS sequence"/>
</dbReference>
<feature type="transmembrane region" description="Helical" evidence="1">
    <location>
        <begin position="1439"/>
        <end position="1457"/>
    </location>
</feature>
<name>A0A5M9JCW0_MONFR</name>
<accession>A0A5M9JCW0</accession>
<proteinExistence type="predicted"/>
<dbReference type="VEuPathDB" id="FungiDB:MFRU_007g02140"/>
<reference evidence="2 3" key="1">
    <citation type="submission" date="2019-06" db="EMBL/GenBank/DDBJ databases">
        <title>Genome Sequence of the Brown Rot Fungal Pathogen Monilinia fructicola.</title>
        <authorList>
            <person name="De Miccolis Angelini R.M."/>
            <person name="Landi L."/>
            <person name="Abate D."/>
            <person name="Pollastro S."/>
            <person name="Romanazzi G."/>
            <person name="Faretra F."/>
        </authorList>
    </citation>
    <scope>NUCLEOTIDE SEQUENCE [LARGE SCALE GENOMIC DNA]</scope>
    <source>
        <strain evidence="2 3">Mfrc123</strain>
    </source>
</reference>
<keyword evidence="1" id="KW-0472">Membrane</keyword>
<evidence type="ECO:0000256" key="1">
    <source>
        <dbReference type="SAM" id="Phobius"/>
    </source>
</evidence>
<evidence type="ECO:0000313" key="3">
    <source>
        <dbReference type="Proteomes" id="UP000322873"/>
    </source>
</evidence>
<comment type="caution">
    <text evidence="2">The sequence shown here is derived from an EMBL/GenBank/DDBJ whole genome shotgun (WGS) entry which is preliminary data.</text>
</comment>
<gene>
    <name evidence="2" type="ORF">EYC84_010178</name>
</gene>
<feature type="transmembrane region" description="Helical" evidence="1">
    <location>
        <begin position="1282"/>
        <end position="1304"/>
    </location>
</feature>